<protein>
    <submittedName>
        <fullName evidence="3">Uncharacterized protein</fullName>
    </submittedName>
</protein>
<sequence length="108" mass="11488">MVISIHKAVILCAVLSAVLSAVFVNASQPSSTEDQNVRNAAVELSTSSSVASAFGGASVSELVKGNVQRDPAYLRTRHAGDFPVIPKSRNQRVKRRICPKGKKTPPCN</sequence>
<comment type="caution">
    <text evidence="3">The sequence shown here is derived from an EMBL/GenBank/DDBJ whole genome shotgun (WGS) entry which is preliminary data.</text>
</comment>
<gene>
    <name evidence="3" type="ORF">CKAH01_11464</name>
</gene>
<organism evidence="3 4">
    <name type="scientific">Colletotrichum kahawae</name>
    <name type="common">Coffee berry disease fungus</name>
    <dbReference type="NCBI Taxonomy" id="34407"/>
    <lineage>
        <taxon>Eukaryota</taxon>
        <taxon>Fungi</taxon>
        <taxon>Dikarya</taxon>
        <taxon>Ascomycota</taxon>
        <taxon>Pezizomycotina</taxon>
        <taxon>Sordariomycetes</taxon>
        <taxon>Hypocreomycetidae</taxon>
        <taxon>Glomerellales</taxon>
        <taxon>Glomerellaceae</taxon>
        <taxon>Colletotrichum</taxon>
        <taxon>Colletotrichum gloeosporioides species complex</taxon>
    </lineage>
</organism>
<proteinExistence type="predicted"/>
<keyword evidence="4" id="KW-1185">Reference proteome</keyword>
<feature type="compositionally biased region" description="Basic residues" evidence="1">
    <location>
        <begin position="89"/>
        <end position="108"/>
    </location>
</feature>
<evidence type="ECO:0000313" key="4">
    <source>
        <dbReference type="Proteomes" id="UP001281614"/>
    </source>
</evidence>
<feature type="signal peptide" evidence="2">
    <location>
        <begin position="1"/>
        <end position="20"/>
    </location>
</feature>
<feature type="region of interest" description="Disordered" evidence="1">
    <location>
        <begin position="78"/>
        <end position="108"/>
    </location>
</feature>
<keyword evidence="2" id="KW-0732">Signal</keyword>
<name>A0AAD9YT99_COLKA</name>
<reference evidence="3" key="1">
    <citation type="submission" date="2023-02" db="EMBL/GenBank/DDBJ databases">
        <title>Colletotrichum kahawae CIFC_Que2 genome sequencing and assembly.</title>
        <authorList>
            <person name="Baroncelli R."/>
        </authorList>
    </citation>
    <scope>NUCLEOTIDE SEQUENCE</scope>
    <source>
        <strain evidence="3">CIFC_Que2</strain>
    </source>
</reference>
<evidence type="ECO:0000256" key="1">
    <source>
        <dbReference type="SAM" id="MobiDB-lite"/>
    </source>
</evidence>
<evidence type="ECO:0000313" key="3">
    <source>
        <dbReference type="EMBL" id="KAK2779044.1"/>
    </source>
</evidence>
<evidence type="ECO:0000256" key="2">
    <source>
        <dbReference type="SAM" id="SignalP"/>
    </source>
</evidence>
<accession>A0AAD9YT99</accession>
<dbReference type="Proteomes" id="UP001281614">
    <property type="component" value="Unassembled WGS sequence"/>
</dbReference>
<feature type="chain" id="PRO_5041941449" evidence="2">
    <location>
        <begin position="21"/>
        <end position="108"/>
    </location>
</feature>
<dbReference type="EMBL" id="VYYT01000006">
    <property type="protein sequence ID" value="KAK2779044.1"/>
    <property type="molecule type" value="Genomic_DNA"/>
</dbReference>
<dbReference type="AlphaFoldDB" id="A0AAD9YT99"/>